<dbReference type="Proteomes" id="UP000320042">
    <property type="component" value="Unassembled WGS sequence"/>
</dbReference>
<dbReference type="OrthoDB" id="9810648at2"/>
<dbReference type="PANTHER" id="PTHR43736:SF1">
    <property type="entry name" value="DIHYDRONEOPTERIN TRIPHOSPHATE DIPHOSPHATASE"/>
    <property type="match status" value="1"/>
</dbReference>
<dbReference type="Gene3D" id="3.90.79.10">
    <property type="entry name" value="Nucleoside Triphosphate Pyrophosphohydrolase"/>
    <property type="match status" value="1"/>
</dbReference>
<comment type="caution">
    <text evidence="2">The sequence shown here is derived from an EMBL/GenBank/DDBJ whole genome shotgun (WGS) entry which is preliminary data.</text>
</comment>
<dbReference type="InterPro" id="IPR000086">
    <property type="entry name" value="NUDIX_hydrolase_dom"/>
</dbReference>
<evidence type="ECO:0000313" key="3">
    <source>
        <dbReference type="Proteomes" id="UP000320042"/>
    </source>
</evidence>
<dbReference type="SUPFAM" id="SSF55811">
    <property type="entry name" value="Nudix"/>
    <property type="match status" value="1"/>
</dbReference>
<name>A0A563UIC3_9SPHI</name>
<gene>
    <name evidence="2" type="ORF">FPZ43_00550</name>
</gene>
<sequence>MSSKGFFNVRVYGLLINDQNEILISDEQEYGFRFTKFPGGGLEYGEGLIDAVKREFVEECVLDIEVLSHFYTTDFFVKSAFNDSQIISVYYLVKNTSEIRFTCKTEIFDFDGEADVLQSFRWVKLSELTENAFTFPTDQHVAKLLLKRLHNNIAFENLYNNKAR</sequence>
<dbReference type="PROSITE" id="PS51462">
    <property type="entry name" value="NUDIX"/>
    <property type="match status" value="1"/>
</dbReference>
<keyword evidence="3" id="KW-1185">Reference proteome</keyword>
<dbReference type="InterPro" id="IPR015797">
    <property type="entry name" value="NUDIX_hydrolase-like_dom_sf"/>
</dbReference>
<dbReference type="AlphaFoldDB" id="A0A563UIC3"/>
<feature type="domain" description="Nudix hydrolase" evidence="1">
    <location>
        <begin position="6"/>
        <end position="147"/>
    </location>
</feature>
<accession>A0A563UIC3</accession>
<evidence type="ECO:0000259" key="1">
    <source>
        <dbReference type="PROSITE" id="PS51462"/>
    </source>
</evidence>
<dbReference type="RefSeq" id="WP_146379905.1">
    <property type="nucleotide sequence ID" value="NZ_VOEJ01000001.1"/>
</dbReference>
<dbReference type="Pfam" id="PF00293">
    <property type="entry name" value="NUDIX"/>
    <property type="match status" value="1"/>
</dbReference>
<proteinExistence type="predicted"/>
<reference evidence="2 3" key="1">
    <citation type="submission" date="2019-07" db="EMBL/GenBank/DDBJ databases">
        <authorList>
            <person name="Kim J."/>
        </authorList>
    </citation>
    <scope>NUCLEOTIDE SEQUENCE [LARGE SCALE GENOMIC DNA]</scope>
    <source>
        <strain evidence="3">dk17</strain>
    </source>
</reference>
<evidence type="ECO:0000313" key="2">
    <source>
        <dbReference type="EMBL" id="TWR31008.1"/>
    </source>
</evidence>
<dbReference type="EMBL" id="VOEJ01000001">
    <property type="protein sequence ID" value="TWR31008.1"/>
    <property type="molecule type" value="Genomic_DNA"/>
</dbReference>
<protein>
    <submittedName>
        <fullName evidence="2">NUDIX domain-containing protein</fullName>
    </submittedName>
</protein>
<organism evidence="2 3">
    <name type="scientific">Mucilaginibacter pallidiroseus</name>
    <dbReference type="NCBI Taxonomy" id="2599295"/>
    <lineage>
        <taxon>Bacteria</taxon>
        <taxon>Pseudomonadati</taxon>
        <taxon>Bacteroidota</taxon>
        <taxon>Sphingobacteriia</taxon>
        <taxon>Sphingobacteriales</taxon>
        <taxon>Sphingobacteriaceae</taxon>
        <taxon>Mucilaginibacter</taxon>
    </lineage>
</organism>
<dbReference type="PANTHER" id="PTHR43736">
    <property type="entry name" value="ADP-RIBOSE PYROPHOSPHATASE"/>
    <property type="match status" value="1"/>
</dbReference>